<evidence type="ECO:0000256" key="1">
    <source>
        <dbReference type="SAM" id="MobiDB-lite"/>
    </source>
</evidence>
<dbReference type="Proteomes" id="UP000002640">
    <property type="component" value="Unassembled WGS sequence"/>
</dbReference>
<feature type="transmembrane region" description="Helical" evidence="2">
    <location>
        <begin position="44"/>
        <end position="63"/>
    </location>
</feature>
<dbReference type="InParanoid" id="G5AEP4"/>
<proteinExistence type="predicted"/>
<accession>G5AEP4</accession>
<evidence type="ECO:0000256" key="2">
    <source>
        <dbReference type="SAM" id="Phobius"/>
    </source>
</evidence>
<protein>
    <submittedName>
        <fullName evidence="3">Uncharacterized protein</fullName>
    </submittedName>
</protein>
<dbReference type="RefSeq" id="XP_009538545.1">
    <property type="nucleotide sequence ID" value="XM_009540250.1"/>
</dbReference>
<feature type="transmembrane region" description="Helical" evidence="2">
    <location>
        <begin position="100"/>
        <end position="119"/>
    </location>
</feature>
<keyword evidence="2" id="KW-0472">Membrane</keyword>
<keyword evidence="2" id="KW-1133">Transmembrane helix</keyword>
<keyword evidence="4" id="KW-1185">Reference proteome</keyword>
<keyword evidence="2" id="KW-0812">Transmembrane</keyword>
<sequence>MPSTEESESGSDKTSSTEVTLEIPETVKTTETYALSVGVYRFRAVWGSVGLAAALLGVMQIFANNGVQVGSFRSVDLDPDGQKELLDTYNGRLASLTSTVMKPLDIFLSMLVAVVFLCLKTKWSVHFESRRQFVVVAIIGLVGYLLDYGFNSLNLQVVPGDIQPRIMPDDLALQTIVDVAQELSVDGFLVTTKDAKFREDSPDNSLLNTIMRNLIIAPEEVPTWCNDFDAYSSPHKNVMASYGFPARPWQQYALSKALEPTGSGSFPMTTAAVDLPPDRNLPMDESVATNLAVYALLVSNSFLGWWRGDNQAWTFSTAVHSTGTLSLAEHFNLTTRSSSDATFLSNAHKVIVDYFSRAENANTTDELARIEFSRVNLSEMIVFDALTIDIPTRKFGKQEDNSSASNPFYEPVSDYRCNTQACVLEKHWASV</sequence>
<dbReference type="GeneID" id="20638165"/>
<organism evidence="3 4">
    <name type="scientific">Phytophthora sojae (strain P6497)</name>
    <name type="common">Soybean stem and root rot agent</name>
    <name type="synonym">Phytophthora megasperma f. sp. glycines</name>
    <dbReference type="NCBI Taxonomy" id="1094619"/>
    <lineage>
        <taxon>Eukaryota</taxon>
        <taxon>Sar</taxon>
        <taxon>Stramenopiles</taxon>
        <taxon>Oomycota</taxon>
        <taxon>Peronosporomycetes</taxon>
        <taxon>Peronosporales</taxon>
        <taxon>Peronosporaceae</taxon>
        <taxon>Phytophthora</taxon>
    </lineage>
</organism>
<dbReference type="AlphaFoldDB" id="G5AEP4"/>
<feature type="transmembrane region" description="Helical" evidence="2">
    <location>
        <begin position="131"/>
        <end position="150"/>
    </location>
</feature>
<name>G5AEP4_PHYSP</name>
<evidence type="ECO:0000313" key="4">
    <source>
        <dbReference type="Proteomes" id="UP000002640"/>
    </source>
</evidence>
<dbReference type="EMBL" id="JH159165">
    <property type="protein sequence ID" value="EGZ05684.1"/>
    <property type="molecule type" value="Genomic_DNA"/>
</dbReference>
<reference evidence="3 4" key="1">
    <citation type="journal article" date="2006" name="Science">
        <title>Phytophthora genome sequences uncover evolutionary origins and mechanisms of pathogenesis.</title>
        <authorList>
            <person name="Tyler B.M."/>
            <person name="Tripathy S."/>
            <person name="Zhang X."/>
            <person name="Dehal P."/>
            <person name="Jiang R.H."/>
            <person name="Aerts A."/>
            <person name="Arredondo F.D."/>
            <person name="Baxter L."/>
            <person name="Bensasson D."/>
            <person name="Beynon J.L."/>
            <person name="Chapman J."/>
            <person name="Damasceno C.M."/>
            <person name="Dorrance A.E."/>
            <person name="Dou D."/>
            <person name="Dickerman A.W."/>
            <person name="Dubchak I.L."/>
            <person name="Garbelotto M."/>
            <person name="Gijzen M."/>
            <person name="Gordon S.G."/>
            <person name="Govers F."/>
            <person name="Grunwald N.J."/>
            <person name="Huang W."/>
            <person name="Ivors K.L."/>
            <person name="Jones R.W."/>
            <person name="Kamoun S."/>
            <person name="Krampis K."/>
            <person name="Lamour K.H."/>
            <person name="Lee M.K."/>
            <person name="McDonald W.H."/>
            <person name="Medina M."/>
            <person name="Meijer H.J."/>
            <person name="Nordberg E.K."/>
            <person name="Maclean D.J."/>
            <person name="Ospina-Giraldo M.D."/>
            <person name="Morris P.F."/>
            <person name="Phuntumart V."/>
            <person name="Putnam N.H."/>
            <person name="Rash S."/>
            <person name="Rose J.K."/>
            <person name="Sakihama Y."/>
            <person name="Salamov A.A."/>
            <person name="Savidor A."/>
            <person name="Scheuring C.F."/>
            <person name="Smith B.M."/>
            <person name="Sobral B.W."/>
            <person name="Terry A."/>
            <person name="Torto-Alalibo T.A."/>
            <person name="Win J."/>
            <person name="Xu Z."/>
            <person name="Zhang H."/>
            <person name="Grigoriev I.V."/>
            <person name="Rokhsar D.S."/>
            <person name="Boore J.L."/>
        </authorList>
    </citation>
    <scope>NUCLEOTIDE SEQUENCE [LARGE SCALE GENOMIC DNA]</scope>
    <source>
        <strain evidence="3 4">P6497</strain>
    </source>
</reference>
<feature type="region of interest" description="Disordered" evidence="1">
    <location>
        <begin position="1"/>
        <end position="21"/>
    </location>
</feature>
<dbReference type="KEGG" id="psoj:PHYSODRAFT_251535"/>
<gene>
    <name evidence="3" type="ORF">PHYSODRAFT_251535</name>
</gene>
<evidence type="ECO:0000313" key="3">
    <source>
        <dbReference type="EMBL" id="EGZ05684.1"/>
    </source>
</evidence>